<evidence type="ECO:0000256" key="6">
    <source>
        <dbReference type="PIRSR" id="PIRSR001227-2"/>
    </source>
</evidence>
<dbReference type="InterPro" id="IPR002692">
    <property type="entry name" value="S45"/>
</dbReference>
<gene>
    <name evidence="8" type="ORF">BET10_20240</name>
</gene>
<comment type="cofactor">
    <cofactor evidence="6">
        <name>Ca(2+)</name>
        <dbReference type="ChEBI" id="CHEBI:29108"/>
    </cofactor>
    <text evidence="6">Binds 1 Ca(2+) ion per dimer.</text>
</comment>
<keyword evidence="6" id="KW-0106">Calcium</keyword>
<keyword evidence="9" id="KW-1185">Reference proteome</keyword>
<dbReference type="PANTHER" id="PTHR34218:SF4">
    <property type="entry name" value="ACYL-HOMOSERINE LACTONE ACYLASE QUIP"/>
    <property type="match status" value="1"/>
</dbReference>
<dbReference type="InterPro" id="IPR023343">
    <property type="entry name" value="Penicillin_amidase_dom1"/>
</dbReference>
<dbReference type="GO" id="GO:0017000">
    <property type="term" value="P:antibiotic biosynthetic process"/>
    <property type="evidence" value="ECO:0007669"/>
    <property type="project" value="InterPro"/>
</dbReference>
<feature type="binding site" evidence="6">
    <location>
        <position position="327"/>
    </location>
    <ligand>
        <name>Ca(2+)</name>
        <dbReference type="ChEBI" id="CHEBI:29108"/>
    </ligand>
</feature>
<dbReference type="SUPFAM" id="SSF56235">
    <property type="entry name" value="N-terminal nucleophile aminohydrolases (Ntn hydrolases)"/>
    <property type="match status" value="1"/>
</dbReference>
<evidence type="ECO:0000256" key="5">
    <source>
        <dbReference type="PIRSR" id="PIRSR001227-1"/>
    </source>
</evidence>
<dbReference type="Proteomes" id="UP000179786">
    <property type="component" value="Unassembled WGS sequence"/>
</dbReference>
<dbReference type="InterPro" id="IPR043146">
    <property type="entry name" value="Penicillin_amidase_N_B-knob"/>
</dbReference>
<dbReference type="AlphaFoldDB" id="A0A1S1MKF6"/>
<keyword evidence="3" id="KW-0865">Zymogen</keyword>
<dbReference type="Gene3D" id="2.30.120.10">
    <property type="match status" value="1"/>
</dbReference>
<dbReference type="Pfam" id="PF01804">
    <property type="entry name" value="Penicil_amidase"/>
    <property type="match status" value="1"/>
</dbReference>
<feature type="binding site" evidence="6">
    <location>
        <position position="191"/>
    </location>
    <ligand>
        <name>Ca(2+)</name>
        <dbReference type="ChEBI" id="CHEBI:29108"/>
    </ligand>
</feature>
<dbReference type="GO" id="GO:0016811">
    <property type="term" value="F:hydrolase activity, acting on carbon-nitrogen (but not peptide) bonds, in linear amides"/>
    <property type="evidence" value="ECO:0007669"/>
    <property type="project" value="InterPro"/>
</dbReference>
<dbReference type="PANTHER" id="PTHR34218">
    <property type="entry name" value="PEPTIDASE S45 PENICILLIN AMIDASE"/>
    <property type="match status" value="1"/>
</dbReference>
<dbReference type="STRING" id="1859457.BET10_20240"/>
<dbReference type="Gene3D" id="1.10.439.10">
    <property type="entry name" value="Penicillin Amidohydrolase, domain 1"/>
    <property type="match status" value="1"/>
</dbReference>
<comment type="similarity">
    <text evidence="1">Belongs to the peptidase S45 family.</text>
</comment>
<evidence type="ECO:0000256" key="4">
    <source>
        <dbReference type="ARBA" id="ARBA00038735"/>
    </source>
</evidence>
<dbReference type="Gene3D" id="3.60.20.10">
    <property type="entry name" value="Glutamine Phosphoribosylpyrophosphate, subunit 1, domain 1"/>
    <property type="match status" value="1"/>
</dbReference>
<dbReference type="Gene3D" id="1.10.1400.10">
    <property type="match status" value="1"/>
</dbReference>
<evidence type="ECO:0000256" key="3">
    <source>
        <dbReference type="ARBA" id="ARBA00023145"/>
    </source>
</evidence>
<evidence type="ECO:0000256" key="2">
    <source>
        <dbReference type="ARBA" id="ARBA00022801"/>
    </source>
</evidence>
<organism evidence="8 9">
    <name type="scientific">Pseudoalteromonas amylolytica</name>
    <dbReference type="NCBI Taxonomy" id="1859457"/>
    <lineage>
        <taxon>Bacteria</taxon>
        <taxon>Pseudomonadati</taxon>
        <taxon>Pseudomonadota</taxon>
        <taxon>Gammaproteobacteria</taxon>
        <taxon>Alteromonadales</taxon>
        <taxon>Pseudoalteromonadaceae</taxon>
        <taxon>Pseudoalteromonas</taxon>
    </lineage>
</organism>
<keyword evidence="2" id="KW-0378">Hydrolase</keyword>
<dbReference type="PIRSF" id="PIRSF001227">
    <property type="entry name" value="Pen_acylase"/>
    <property type="match status" value="1"/>
</dbReference>
<keyword evidence="7" id="KW-0472">Membrane</keyword>
<dbReference type="GO" id="GO:0046872">
    <property type="term" value="F:metal ion binding"/>
    <property type="evidence" value="ECO:0007669"/>
    <property type="project" value="UniProtKB-KW"/>
</dbReference>
<dbReference type="InterPro" id="IPR014395">
    <property type="entry name" value="Pen/GL7ACA/AHL_acylase"/>
</dbReference>
<dbReference type="InterPro" id="IPR029055">
    <property type="entry name" value="Ntn_hydrolases_N"/>
</dbReference>
<keyword evidence="7" id="KW-0812">Transmembrane</keyword>
<feature type="transmembrane region" description="Helical" evidence="7">
    <location>
        <begin position="7"/>
        <end position="26"/>
    </location>
</feature>
<dbReference type="EMBL" id="MKJU01000032">
    <property type="protein sequence ID" value="OHU87415.1"/>
    <property type="molecule type" value="Genomic_DNA"/>
</dbReference>
<dbReference type="CDD" id="cd03747">
    <property type="entry name" value="Ntn_PGA_like"/>
    <property type="match status" value="1"/>
</dbReference>
<accession>A0A1S1MKF6</accession>
<sequence>MRSHPLLFRFLIWIVAPLLVLLVYGYSSLLKSLPQEEGVISLSGIDSSVKVVRDENSIPHIFADNDYDAYFALGYVHAQDRLWQMNFALRLATGRLSEVLGRESLQSDKFMRTLGLKRASESALESLDEHSLKVLESYANGVNAWVKEGHTLPLEFQLLDVEPELWQPVNSITLVKLMAYNLGGPLNFGNELTLSALIKELGVAKANELMPNVNAERFSDMEAISQLDESVIEGLLAQNNQMQPQFNLGGEGTGSNAWVVSGKYTQSGFPLLASDPHLGLEIPAIWYLAEIKGDKLSVTGATYPGAPIVLMGRNESIAWGTTNMLADAQDLYVVRTNPLDDNQYEVDGQWFDMEVEEEIIHVRSDFPQFLTDPIPAVKWPVRKTRHGPLISDAMGRVERPLAFRWSALEKQDKTFQSFLNINYASDWNSFKSAFDGYVAPAMNFVYADQNGDIGLFAAGSIPIRHHSNGRLPVPGWNSRYEWSGYIPNDELPHQFNPEIGYVANANNKNHSEEYPHLISNVWAVPYRAERINTTIQGLIEQGKKITAEDFVALQGNVDSLQTKQLLPFFLGLSPQNTQQQTTIDRLKGWDGVVSGQSQEAVIYEVWLRHFNSLLVSDELRGNILHEARGNNLQSFVTRLKPTFINAVINNNSAVKFNWCDRINTEETETCEELALLALDGAIDEINRQIGKDATWGEVHESYFPHLVFTNMQLWNSIFDRAIEGGGDRYTVNSGNWGYTEDNGYRTVSTGNYRQVIDLGNKNKGGFINSTGQSGNVISEHYDDNIAPFKHLKLWPMSLDTDDQSVSTLILEPAQ</sequence>
<comment type="subunit">
    <text evidence="4">Heterodimer of an alpha subunit and a beta subunit processed from the same precursor.</text>
</comment>
<feature type="active site" description="Nucleophile" evidence="5">
    <location>
        <position position="255"/>
    </location>
</feature>
<comment type="caution">
    <text evidence="8">The sequence shown here is derived from an EMBL/GenBank/DDBJ whole genome shotgun (WGS) entry which is preliminary data.</text>
</comment>
<protein>
    <recommendedName>
        <fullName evidence="10">Penicillin amidase</fullName>
    </recommendedName>
</protein>
<feature type="binding site" evidence="6">
    <location>
        <position position="330"/>
    </location>
    <ligand>
        <name>Ca(2+)</name>
        <dbReference type="ChEBI" id="CHEBI:29108"/>
    </ligand>
</feature>
<proteinExistence type="inferred from homology"/>
<dbReference type="InterPro" id="IPR043147">
    <property type="entry name" value="Penicillin_amidase_A-knob"/>
</dbReference>
<reference evidence="8 9" key="1">
    <citation type="submission" date="2016-09" db="EMBL/GenBank/DDBJ databases">
        <title>Pseudoalteromonas amylolytica sp. nov., isolated from the surface seawater.</title>
        <authorList>
            <person name="Wu Y.-H."/>
            <person name="Cheng H."/>
            <person name="Jin X.-B."/>
            <person name="Wang C.-S."/>
            <person name="Xu X.-W."/>
        </authorList>
    </citation>
    <scope>NUCLEOTIDE SEQUENCE [LARGE SCALE GENOMIC DNA]</scope>
    <source>
        <strain evidence="8 9">JW1</strain>
    </source>
</reference>
<evidence type="ECO:0000313" key="8">
    <source>
        <dbReference type="EMBL" id="OHU87415.1"/>
    </source>
</evidence>
<name>A0A1S1MKF6_9GAMM</name>
<keyword evidence="6" id="KW-0479">Metal-binding</keyword>
<evidence type="ECO:0000256" key="1">
    <source>
        <dbReference type="ARBA" id="ARBA00006586"/>
    </source>
</evidence>
<evidence type="ECO:0000313" key="9">
    <source>
        <dbReference type="Proteomes" id="UP000179786"/>
    </source>
</evidence>
<evidence type="ECO:0008006" key="10">
    <source>
        <dbReference type="Google" id="ProtNLM"/>
    </source>
</evidence>
<evidence type="ECO:0000256" key="7">
    <source>
        <dbReference type="SAM" id="Phobius"/>
    </source>
</evidence>
<keyword evidence="7" id="KW-1133">Transmembrane helix</keyword>